<dbReference type="Proteomes" id="UP000295830">
    <property type="component" value="Unassembled WGS sequence"/>
</dbReference>
<evidence type="ECO:0000256" key="2">
    <source>
        <dbReference type="ARBA" id="ARBA00022741"/>
    </source>
</evidence>
<evidence type="ECO:0000313" key="5">
    <source>
        <dbReference type="EMBL" id="TDT40354.1"/>
    </source>
</evidence>
<evidence type="ECO:0000313" key="6">
    <source>
        <dbReference type="Proteomes" id="UP000295830"/>
    </source>
</evidence>
<dbReference type="InterPro" id="IPR027417">
    <property type="entry name" value="P-loop_NTPase"/>
</dbReference>
<dbReference type="CDD" id="cd03230">
    <property type="entry name" value="ABC_DR_subfamily_A"/>
    <property type="match status" value="1"/>
</dbReference>
<accession>A0A4R7JRB8</accession>
<comment type="caution">
    <text evidence="5">The sequence shown here is derived from an EMBL/GenBank/DDBJ whole genome shotgun (WGS) entry which is preliminary data.</text>
</comment>
<keyword evidence="3 5" id="KW-0067">ATP-binding</keyword>
<evidence type="ECO:0000256" key="1">
    <source>
        <dbReference type="ARBA" id="ARBA00022448"/>
    </source>
</evidence>
<dbReference type="InterPro" id="IPR017871">
    <property type="entry name" value="ABC_transporter-like_CS"/>
</dbReference>
<dbReference type="Gene3D" id="3.40.50.300">
    <property type="entry name" value="P-loop containing nucleotide triphosphate hydrolases"/>
    <property type="match status" value="1"/>
</dbReference>
<dbReference type="Pfam" id="PF00005">
    <property type="entry name" value="ABC_tran"/>
    <property type="match status" value="1"/>
</dbReference>
<protein>
    <submittedName>
        <fullName evidence="5">ABC-2 type transport system ATP-binding protein</fullName>
    </submittedName>
</protein>
<evidence type="ECO:0000256" key="3">
    <source>
        <dbReference type="ARBA" id="ARBA00022840"/>
    </source>
</evidence>
<proteinExistence type="predicted"/>
<dbReference type="AlphaFoldDB" id="A0A4R7JRB8"/>
<dbReference type="GO" id="GO:0005524">
    <property type="term" value="F:ATP binding"/>
    <property type="evidence" value="ECO:0007669"/>
    <property type="project" value="UniProtKB-KW"/>
</dbReference>
<dbReference type="OrthoDB" id="9781337at2"/>
<keyword evidence="1" id="KW-0813">Transport</keyword>
<evidence type="ECO:0000259" key="4">
    <source>
        <dbReference type="PROSITE" id="PS50893"/>
    </source>
</evidence>
<name>A0A4R7JRB8_9GAMM</name>
<sequence length="257" mass="27785">MTAAAIRLSGLHKTYKGNQTALAGVDLEVPQGAFHGLLGPNGAGKSTLIGLMTGLVRIETGSVALFGHDLARDPVAAKRHVGLVPQEVNFNSFEPIIETMVGQAMYYGVPRKRAGERAHQALARVGLEERAKRKPWGLSGGMKRRLMLARALVHEPRLLILDEPTAGLDVAARRDTWELLQELNANGTTILMSSHYLEEMRDLCETVAVLNEGRLIANDTPSELFGDDSASGTGSKSLESRFLAMVSKDSEAKEVSE</sequence>
<keyword evidence="2" id="KW-0547">Nucleotide-binding</keyword>
<dbReference type="InterPro" id="IPR003593">
    <property type="entry name" value="AAA+_ATPase"/>
</dbReference>
<dbReference type="PANTHER" id="PTHR42711:SF15">
    <property type="entry name" value="ABC-TYPE MULTIDRUG TRANSPORT SYSTEM, ATPASE COMPONENT"/>
    <property type="match status" value="1"/>
</dbReference>
<dbReference type="PROSITE" id="PS50893">
    <property type="entry name" value="ABC_TRANSPORTER_2"/>
    <property type="match status" value="1"/>
</dbReference>
<dbReference type="SMART" id="SM00382">
    <property type="entry name" value="AAA"/>
    <property type="match status" value="1"/>
</dbReference>
<dbReference type="SUPFAM" id="SSF52540">
    <property type="entry name" value="P-loop containing nucleoside triphosphate hydrolases"/>
    <property type="match status" value="1"/>
</dbReference>
<dbReference type="RefSeq" id="WP_133736360.1">
    <property type="nucleotide sequence ID" value="NZ_SOAX01000004.1"/>
</dbReference>
<dbReference type="EMBL" id="SOAX01000004">
    <property type="protein sequence ID" value="TDT40354.1"/>
    <property type="molecule type" value="Genomic_DNA"/>
</dbReference>
<dbReference type="PANTHER" id="PTHR42711">
    <property type="entry name" value="ABC TRANSPORTER ATP-BINDING PROTEIN"/>
    <property type="match status" value="1"/>
</dbReference>
<feature type="domain" description="ABC transporter" evidence="4">
    <location>
        <begin position="6"/>
        <end position="237"/>
    </location>
</feature>
<dbReference type="PROSITE" id="PS00211">
    <property type="entry name" value="ABC_TRANSPORTER_1"/>
    <property type="match status" value="1"/>
</dbReference>
<gene>
    <name evidence="5" type="ORF">DES49_2120</name>
</gene>
<dbReference type="GO" id="GO:0016887">
    <property type="term" value="F:ATP hydrolysis activity"/>
    <property type="evidence" value="ECO:0007669"/>
    <property type="project" value="InterPro"/>
</dbReference>
<dbReference type="InterPro" id="IPR003439">
    <property type="entry name" value="ABC_transporter-like_ATP-bd"/>
</dbReference>
<organism evidence="5 6">
    <name type="scientific">Halospina denitrificans</name>
    <dbReference type="NCBI Taxonomy" id="332522"/>
    <lineage>
        <taxon>Bacteria</taxon>
        <taxon>Pseudomonadati</taxon>
        <taxon>Pseudomonadota</taxon>
        <taxon>Gammaproteobacteria</taxon>
        <taxon>Halospina</taxon>
    </lineage>
</organism>
<keyword evidence="6" id="KW-1185">Reference proteome</keyword>
<dbReference type="InterPro" id="IPR050763">
    <property type="entry name" value="ABC_transporter_ATP-binding"/>
</dbReference>
<reference evidence="5 6" key="1">
    <citation type="submission" date="2019-03" db="EMBL/GenBank/DDBJ databases">
        <title>Genomic Encyclopedia of Type Strains, Phase IV (KMG-IV): sequencing the most valuable type-strain genomes for metagenomic binning, comparative biology and taxonomic classification.</title>
        <authorList>
            <person name="Goeker M."/>
        </authorList>
    </citation>
    <scope>NUCLEOTIDE SEQUENCE [LARGE SCALE GENOMIC DNA]</scope>
    <source>
        <strain evidence="5 6">DSM 15505</strain>
    </source>
</reference>